<evidence type="ECO:0000313" key="10">
    <source>
        <dbReference type="EMBL" id="GAA4958080.1"/>
    </source>
</evidence>
<comment type="cofactor">
    <cofactor evidence="1 8">
        <name>Mg(2+)</name>
        <dbReference type="ChEBI" id="CHEBI:18420"/>
    </cofactor>
</comment>
<dbReference type="InterPro" id="IPR002716">
    <property type="entry name" value="PIN_dom"/>
</dbReference>
<name>A0ABP9GZN3_9ACTN</name>
<evidence type="ECO:0000256" key="8">
    <source>
        <dbReference type="HAMAP-Rule" id="MF_00265"/>
    </source>
</evidence>
<dbReference type="Gene3D" id="3.40.50.1010">
    <property type="entry name" value="5'-nuclease"/>
    <property type="match status" value="1"/>
</dbReference>
<reference evidence="11" key="1">
    <citation type="journal article" date="2019" name="Int. J. Syst. Evol. Microbiol.">
        <title>The Global Catalogue of Microorganisms (GCM) 10K type strain sequencing project: providing services to taxonomists for standard genome sequencing and annotation.</title>
        <authorList>
            <consortium name="The Broad Institute Genomics Platform"/>
            <consortium name="The Broad Institute Genome Sequencing Center for Infectious Disease"/>
            <person name="Wu L."/>
            <person name="Ma J."/>
        </authorList>
    </citation>
    <scope>NUCLEOTIDE SEQUENCE [LARGE SCALE GENOMIC DNA]</scope>
    <source>
        <strain evidence="11">JCM 17986</strain>
    </source>
</reference>
<evidence type="ECO:0000256" key="7">
    <source>
        <dbReference type="ARBA" id="ARBA00038093"/>
    </source>
</evidence>
<accession>A0ABP9GZN3</accession>
<dbReference type="InterPro" id="IPR050556">
    <property type="entry name" value="Type_II_TA_system_RNase"/>
</dbReference>
<evidence type="ECO:0000259" key="9">
    <source>
        <dbReference type="Pfam" id="PF01850"/>
    </source>
</evidence>
<keyword evidence="2 8" id="KW-1277">Toxin-antitoxin system</keyword>
<evidence type="ECO:0000256" key="1">
    <source>
        <dbReference type="ARBA" id="ARBA00001946"/>
    </source>
</evidence>
<dbReference type="Proteomes" id="UP001500466">
    <property type="component" value="Unassembled WGS sequence"/>
</dbReference>
<dbReference type="Pfam" id="PF01850">
    <property type="entry name" value="PIN"/>
    <property type="match status" value="1"/>
</dbReference>
<feature type="binding site" evidence="8">
    <location>
        <position position="98"/>
    </location>
    <ligand>
        <name>Mg(2+)</name>
        <dbReference type="ChEBI" id="CHEBI:18420"/>
    </ligand>
</feature>
<feature type="binding site" evidence="8">
    <location>
        <position position="8"/>
    </location>
    <ligand>
        <name>Mg(2+)</name>
        <dbReference type="ChEBI" id="CHEBI:18420"/>
    </ligand>
</feature>
<dbReference type="RefSeq" id="WP_345675066.1">
    <property type="nucleotide sequence ID" value="NZ_BAABHS010000006.1"/>
</dbReference>
<dbReference type="SUPFAM" id="SSF88723">
    <property type="entry name" value="PIN domain-like"/>
    <property type="match status" value="1"/>
</dbReference>
<sequence>MSESYLIDASACHRLVRNAAVAREWNEVVEKGRVGVSGYTQLELVHGMSDRAHPAFVERDLLNALTWTVDPDGVVRRAKQVQGMLRERSWHQGPGVVDLLVAATAQLLGLTLLHYDADFETIAKVTGQPHRWIAVRGSVS</sequence>
<dbReference type="InterPro" id="IPR029060">
    <property type="entry name" value="PIN-like_dom_sf"/>
</dbReference>
<keyword evidence="11" id="KW-1185">Reference proteome</keyword>
<protein>
    <recommendedName>
        <fullName evidence="8">Ribonuclease VapC</fullName>
        <shortName evidence="8">RNase VapC</shortName>
        <ecNumber evidence="8">3.1.-.-</ecNumber>
    </recommendedName>
    <alternativeName>
        <fullName evidence="8">Toxin VapC</fullName>
    </alternativeName>
</protein>
<proteinExistence type="inferred from homology"/>
<evidence type="ECO:0000256" key="3">
    <source>
        <dbReference type="ARBA" id="ARBA00022722"/>
    </source>
</evidence>
<dbReference type="PANTHER" id="PTHR33653">
    <property type="entry name" value="RIBONUCLEASE VAPC2"/>
    <property type="match status" value="1"/>
</dbReference>
<dbReference type="EMBL" id="BAABHS010000006">
    <property type="protein sequence ID" value="GAA4958080.1"/>
    <property type="molecule type" value="Genomic_DNA"/>
</dbReference>
<comment type="function">
    <text evidence="8">Toxic component of a toxin-antitoxin (TA) system. An RNase.</text>
</comment>
<evidence type="ECO:0000256" key="5">
    <source>
        <dbReference type="ARBA" id="ARBA00022801"/>
    </source>
</evidence>
<dbReference type="PANTHER" id="PTHR33653:SF1">
    <property type="entry name" value="RIBONUCLEASE VAPC2"/>
    <property type="match status" value="1"/>
</dbReference>
<dbReference type="EC" id="3.1.-.-" evidence="8"/>
<keyword evidence="4 8" id="KW-0479">Metal-binding</keyword>
<feature type="domain" description="PIN" evidence="9">
    <location>
        <begin position="5"/>
        <end position="124"/>
    </location>
</feature>
<gene>
    <name evidence="8" type="primary">vapC</name>
    <name evidence="10" type="ORF">GCM10023205_20760</name>
</gene>
<dbReference type="HAMAP" id="MF_00265">
    <property type="entry name" value="VapC_Nob1"/>
    <property type="match status" value="1"/>
</dbReference>
<dbReference type="InterPro" id="IPR022907">
    <property type="entry name" value="VapC_family"/>
</dbReference>
<keyword evidence="8" id="KW-0800">Toxin</keyword>
<evidence type="ECO:0000256" key="2">
    <source>
        <dbReference type="ARBA" id="ARBA00022649"/>
    </source>
</evidence>
<keyword evidence="5 8" id="KW-0378">Hydrolase</keyword>
<evidence type="ECO:0000256" key="6">
    <source>
        <dbReference type="ARBA" id="ARBA00022842"/>
    </source>
</evidence>
<organism evidence="10 11">
    <name type="scientific">Yinghuangia aomiensis</name>
    <dbReference type="NCBI Taxonomy" id="676205"/>
    <lineage>
        <taxon>Bacteria</taxon>
        <taxon>Bacillati</taxon>
        <taxon>Actinomycetota</taxon>
        <taxon>Actinomycetes</taxon>
        <taxon>Kitasatosporales</taxon>
        <taxon>Streptomycetaceae</taxon>
        <taxon>Yinghuangia</taxon>
    </lineage>
</organism>
<evidence type="ECO:0000313" key="11">
    <source>
        <dbReference type="Proteomes" id="UP001500466"/>
    </source>
</evidence>
<keyword evidence="6 8" id="KW-0460">Magnesium</keyword>
<comment type="caution">
    <text evidence="10">The sequence shown here is derived from an EMBL/GenBank/DDBJ whole genome shotgun (WGS) entry which is preliminary data.</text>
</comment>
<comment type="similarity">
    <text evidence="7 8">Belongs to the PINc/VapC protein family.</text>
</comment>
<keyword evidence="3 8" id="KW-0540">Nuclease</keyword>
<evidence type="ECO:0000256" key="4">
    <source>
        <dbReference type="ARBA" id="ARBA00022723"/>
    </source>
</evidence>